<feature type="transmembrane region" description="Helical" evidence="2">
    <location>
        <begin position="114"/>
        <end position="132"/>
    </location>
</feature>
<name>A0A128EGQ0_9BACT</name>
<dbReference type="InterPro" id="IPR003869">
    <property type="entry name" value="Polysac_CapD-like"/>
</dbReference>
<protein>
    <submittedName>
        <fullName evidence="4">General glycosylation pathway protein</fullName>
        <ecNumber evidence="4">5.1.3.2</ecNumber>
    </submittedName>
</protein>
<evidence type="ECO:0000259" key="3">
    <source>
        <dbReference type="Pfam" id="PF02719"/>
    </source>
</evidence>
<dbReference type="SUPFAM" id="SSF51735">
    <property type="entry name" value="NAD(P)-binding Rossmann-fold domains"/>
    <property type="match status" value="2"/>
</dbReference>
<keyword evidence="2" id="KW-0812">Transmembrane</keyword>
<dbReference type="Gene3D" id="3.40.50.720">
    <property type="entry name" value="NAD(P)-binding Rossmann-like Domain"/>
    <property type="match status" value="2"/>
</dbReference>
<keyword evidence="4" id="KW-0413">Isomerase</keyword>
<evidence type="ECO:0000313" key="4">
    <source>
        <dbReference type="EMBL" id="CZE47413.1"/>
    </source>
</evidence>
<feature type="transmembrane region" description="Helical" evidence="2">
    <location>
        <begin position="88"/>
        <end position="108"/>
    </location>
</feature>
<keyword evidence="2" id="KW-0472">Membrane</keyword>
<feature type="transmembrane region" description="Helical" evidence="2">
    <location>
        <begin position="12"/>
        <end position="38"/>
    </location>
</feature>
<evidence type="ECO:0000313" key="5">
    <source>
        <dbReference type="Proteomes" id="UP000069632"/>
    </source>
</evidence>
<dbReference type="PANTHER" id="PTHR43318">
    <property type="entry name" value="UDP-N-ACETYLGLUCOSAMINE 4,6-DEHYDRATASE"/>
    <property type="match status" value="1"/>
</dbReference>
<proteinExistence type="inferred from homology"/>
<organism evidence="4 5">
    <name type="scientific">Campylobacter geochelonis</name>
    <dbReference type="NCBI Taxonomy" id="1780362"/>
    <lineage>
        <taxon>Bacteria</taxon>
        <taxon>Pseudomonadati</taxon>
        <taxon>Campylobacterota</taxon>
        <taxon>Epsilonproteobacteria</taxon>
        <taxon>Campylobacterales</taxon>
        <taxon>Campylobacteraceae</taxon>
        <taxon>Campylobacter</taxon>
    </lineage>
</organism>
<reference evidence="4 5" key="1">
    <citation type="submission" date="2016-02" db="EMBL/GenBank/DDBJ databases">
        <authorList>
            <consortium name="Pathogen Informatics"/>
        </authorList>
    </citation>
    <scope>NUCLEOTIDE SEQUENCE [LARGE SCALE GENOMIC DNA]</scope>
    <source>
        <strain evidence="4 5">RC20</strain>
    </source>
</reference>
<gene>
    <name evidence="4" type="primary">capD</name>
    <name evidence="4" type="ORF">ERS672216_00871</name>
</gene>
<dbReference type="EMBL" id="FIZP01000003">
    <property type="protein sequence ID" value="CZE47413.1"/>
    <property type="molecule type" value="Genomic_DNA"/>
</dbReference>
<dbReference type="InterPro" id="IPR051203">
    <property type="entry name" value="Polysaccharide_Synthase-Rel"/>
</dbReference>
<dbReference type="EC" id="5.1.3.2" evidence="4"/>
<feature type="domain" description="Polysaccharide biosynthesis protein CapD-like" evidence="3">
    <location>
        <begin position="282"/>
        <end position="557"/>
    </location>
</feature>
<dbReference type="AlphaFoldDB" id="A0A128EGQ0"/>
<dbReference type="RefSeq" id="WP_082258975.1">
    <property type="nucleotide sequence ID" value="NZ_FIZP01000003.1"/>
</dbReference>
<dbReference type="Pfam" id="PF02719">
    <property type="entry name" value="Polysacc_synt_2"/>
    <property type="match status" value="1"/>
</dbReference>
<dbReference type="CDD" id="cd05237">
    <property type="entry name" value="UDP_invert_4-6DH_SDR_e"/>
    <property type="match status" value="1"/>
</dbReference>
<dbReference type="OrthoDB" id="9769113at2"/>
<dbReference type="PANTHER" id="PTHR43318:SF1">
    <property type="entry name" value="POLYSACCHARIDE BIOSYNTHESIS PROTEIN EPSC-RELATED"/>
    <property type="match status" value="1"/>
</dbReference>
<evidence type="ECO:0000256" key="1">
    <source>
        <dbReference type="ARBA" id="ARBA00007430"/>
    </source>
</evidence>
<sequence>MKLSEIFKPTKLRRIIFFITCDIFVSILATICAFFLRFNGDIPNEFYKGLLLGCVVLAALKIIFLWTFKIYTVPWRFFGLYEAKKIFYVHLIVMAIFAVIFAIFSDIFQPFPRSVIIIDAALSYILISGVRISKRLFFDNAKITSSNEPCVVIGATKKALHVLKGMKEGYINYYAVGVFDDRKSMVGTSCENFVVQPKSKLANLIKSDEVKTAIIALKLEQDELKKLYDELIGYGIKDVKIFSLIGDEESKIRDISIEDLLARKPKDLDDSAVKEFLHDKVILVTGAGGTIGSEICKQCLKFGAKCLIMVDHSEFNLYKIDQETNSDDRNILKMVNIVDLAEIEEVFGELKPEVVIHAAAYKHVPLCELNPHMAVKNNIIGTKNIVDMSKKYGVKKVVIISTDKAVRPTNIMGTTKRICEIYALNSSQIGKTEIVAVRFGNVLGSSGSVIPKFKSQIKANHALSVTHPDIVRYFMLVSEACQLVLQAASIAKGGELFVLDMGEQVKIVDLAKKMLQLANKAELGIEFVGLRPGEKLYEEVLIDENDKKTEFESIFVTSSSSYDLEKLNLQIKEILNSQGDEVALKLKEIVPEFNHALNKKEN</sequence>
<dbReference type="GO" id="GO:0003978">
    <property type="term" value="F:UDP-glucose 4-epimerase activity"/>
    <property type="evidence" value="ECO:0007669"/>
    <property type="project" value="UniProtKB-EC"/>
</dbReference>
<feature type="transmembrane region" description="Helical" evidence="2">
    <location>
        <begin position="50"/>
        <end position="68"/>
    </location>
</feature>
<evidence type="ECO:0000256" key="2">
    <source>
        <dbReference type="SAM" id="Phobius"/>
    </source>
</evidence>
<keyword evidence="5" id="KW-1185">Reference proteome</keyword>
<dbReference type="InterPro" id="IPR036291">
    <property type="entry name" value="NAD(P)-bd_dom_sf"/>
</dbReference>
<accession>A0A128EGQ0</accession>
<keyword evidence="2" id="KW-1133">Transmembrane helix</keyword>
<comment type="similarity">
    <text evidence="1">Belongs to the polysaccharide synthase family.</text>
</comment>
<dbReference type="Proteomes" id="UP000069632">
    <property type="component" value="Unassembled WGS sequence"/>
</dbReference>